<keyword evidence="3" id="KW-1185">Reference proteome</keyword>
<evidence type="ECO:0000313" key="3">
    <source>
        <dbReference type="Proteomes" id="UP000053105"/>
    </source>
</evidence>
<reference evidence="2 3" key="1">
    <citation type="submission" date="2015-07" db="EMBL/GenBank/DDBJ databases">
        <title>The genome of Melipona quadrifasciata.</title>
        <authorList>
            <person name="Pan H."/>
            <person name="Kapheim K."/>
        </authorList>
    </citation>
    <scope>NUCLEOTIDE SEQUENCE [LARGE SCALE GENOMIC DNA]</scope>
    <source>
        <strain evidence="2">0111107301</strain>
        <tissue evidence="2">Whole body</tissue>
    </source>
</reference>
<evidence type="ECO:0000313" key="2">
    <source>
        <dbReference type="EMBL" id="KOX67883.1"/>
    </source>
</evidence>
<gene>
    <name evidence="2" type="ORF">WN51_06929</name>
</gene>
<dbReference type="Proteomes" id="UP000053105">
    <property type="component" value="Unassembled WGS sequence"/>
</dbReference>
<sequence length="67" mass="7361">MGVESGGSAAALFPSDDSCCRSPQSPGNIQNNPKNYELSSLECPEYLKQCFPTFFFLAMFLKAFLKS</sequence>
<feature type="region of interest" description="Disordered" evidence="1">
    <location>
        <begin position="1"/>
        <end position="34"/>
    </location>
</feature>
<feature type="compositionally biased region" description="Polar residues" evidence="1">
    <location>
        <begin position="21"/>
        <end position="34"/>
    </location>
</feature>
<dbReference type="EMBL" id="KQ435969">
    <property type="protein sequence ID" value="KOX67883.1"/>
    <property type="molecule type" value="Genomic_DNA"/>
</dbReference>
<organism evidence="2 3">
    <name type="scientific">Melipona quadrifasciata</name>
    <dbReference type="NCBI Taxonomy" id="166423"/>
    <lineage>
        <taxon>Eukaryota</taxon>
        <taxon>Metazoa</taxon>
        <taxon>Ecdysozoa</taxon>
        <taxon>Arthropoda</taxon>
        <taxon>Hexapoda</taxon>
        <taxon>Insecta</taxon>
        <taxon>Pterygota</taxon>
        <taxon>Neoptera</taxon>
        <taxon>Endopterygota</taxon>
        <taxon>Hymenoptera</taxon>
        <taxon>Apocrita</taxon>
        <taxon>Aculeata</taxon>
        <taxon>Apoidea</taxon>
        <taxon>Anthophila</taxon>
        <taxon>Apidae</taxon>
        <taxon>Melipona</taxon>
    </lineage>
</organism>
<proteinExistence type="predicted"/>
<name>A0A0M8ZR15_9HYME</name>
<dbReference type="AlphaFoldDB" id="A0A0M8ZR15"/>
<accession>A0A0M8ZR15</accession>
<protein>
    <submittedName>
        <fullName evidence="2">Uncharacterized protein</fullName>
    </submittedName>
</protein>
<evidence type="ECO:0000256" key="1">
    <source>
        <dbReference type="SAM" id="MobiDB-lite"/>
    </source>
</evidence>